<dbReference type="SUPFAM" id="SSF48452">
    <property type="entry name" value="TPR-like"/>
    <property type="match status" value="1"/>
</dbReference>
<dbReference type="Proteomes" id="UP000325517">
    <property type="component" value="Chromosome"/>
</dbReference>
<dbReference type="InterPro" id="IPR011990">
    <property type="entry name" value="TPR-like_helical_dom_sf"/>
</dbReference>
<evidence type="ECO:0008006" key="3">
    <source>
        <dbReference type="Google" id="ProtNLM"/>
    </source>
</evidence>
<dbReference type="EMBL" id="CP031223">
    <property type="protein sequence ID" value="QFF99594.1"/>
    <property type="molecule type" value="Genomic_DNA"/>
</dbReference>
<dbReference type="Gene3D" id="1.25.40.10">
    <property type="entry name" value="Tetratricopeptide repeat domain"/>
    <property type="match status" value="1"/>
</dbReference>
<organism evidence="1 2">
    <name type="scientific">Psychrobacillus glaciei</name>
    <dbReference type="NCBI Taxonomy" id="2283160"/>
    <lineage>
        <taxon>Bacteria</taxon>
        <taxon>Bacillati</taxon>
        <taxon>Bacillota</taxon>
        <taxon>Bacilli</taxon>
        <taxon>Bacillales</taxon>
        <taxon>Bacillaceae</taxon>
        <taxon>Psychrobacillus</taxon>
    </lineage>
</organism>
<name>A0A5J6SRW7_9BACI</name>
<accession>A0A5J6SRW7</accession>
<sequence length="334" mass="38322">MKDKNYGLKNNENVIFFPGMVNKLINDGIAFAEENNYVKAAGCFDEAKKYEELDDTILSVYILTLLETKRQQEAKEICENLMKKKSPMLEQFVELYLTILLDLKDYNEVDTVLNKLLVDKRFSKERKKNFFQLKELSGKLAMEQENKLHMDNSISPNIDLEKFRIDVFTKLHLEEQEQLLQNAFFQDVTKAIPDIIKIAESKKVYPAVQSLALIVLGAIGETTEVMIEKFGFKEKINPVTPPAPNAVDRIEKINLCVHKFLEKTPSKFEMTVALVHSHAYALFPFDWVGYSDEEVAEGYINFVDTLLGMENGLPNDLYELIKLVDDSTAIIDND</sequence>
<dbReference type="KEGG" id="psyo:PB01_12545"/>
<dbReference type="AlphaFoldDB" id="A0A5J6SRW7"/>
<dbReference type="RefSeq" id="WP_151700501.1">
    <property type="nucleotide sequence ID" value="NZ_CP031223.1"/>
</dbReference>
<evidence type="ECO:0000313" key="1">
    <source>
        <dbReference type="EMBL" id="QFF99594.1"/>
    </source>
</evidence>
<dbReference type="OrthoDB" id="2364593at2"/>
<protein>
    <recommendedName>
        <fullName evidence="3">Tetratricopeptide repeat protein</fullName>
    </recommendedName>
</protein>
<gene>
    <name evidence="1" type="ORF">PB01_12545</name>
</gene>
<evidence type="ECO:0000313" key="2">
    <source>
        <dbReference type="Proteomes" id="UP000325517"/>
    </source>
</evidence>
<proteinExistence type="predicted"/>
<reference evidence="1 2" key="1">
    <citation type="submission" date="2018-07" db="EMBL/GenBank/DDBJ databases">
        <title>Complete genome sequence of Psychrobacillus sp. PB01, isolated from iceberg, and comparative genome analysis of Psychrobacillus strains.</title>
        <authorList>
            <person name="Lee P.C."/>
        </authorList>
    </citation>
    <scope>NUCLEOTIDE SEQUENCE [LARGE SCALE GENOMIC DNA]</scope>
    <source>
        <strain evidence="1 2">PB01</strain>
    </source>
</reference>
<keyword evidence="2" id="KW-1185">Reference proteome</keyword>